<name>A0A816ZDQ4_9BILA</name>
<evidence type="ECO:0000313" key="2">
    <source>
        <dbReference type="EMBL" id="CAF1641357.1"/>
    </source>
</evidence>
<evidence type="ECO:0000313" key="10">
    <source>
        <dbReference type="EMBL" id="CAF5160219.1"/>
    </source>
</evidence>
<dbReference type="EMBL" id="CAJOBJ010298838">
    <property type="protein sequence ID" value="CAF5160219.1"/>
    <property type="molecule type" value="Genomic_DNA"/>
</dbReference>
<dbReference type="EMBL" id="CAJOBG010022397">
    <property type="protein sequence ID" value="CAF4329730.1"/>
    <property type="molecule type" value="Genomic_DNA"/>
</dbReference>
<sequence>MIKSLGQHFYQKLDNSQTLFFRTMPWYLHWYPYYGDPENLIKILRTLLDEFTAWMTNCQSDSYLRCSPQVNDIIRQLAYFLIRLVEPENVNIFSEEFYTDYCKLVLQ</sequence>
<evidence type="ECO:0000313" key="6">
    <source>
        <dbReference type="EMBL" id="CAF3893663.1"/>
    </source>
</evidence>
<dbReference type="Proteomes" id="UP000663824">
    <property type="component" value="Unassembled WGS sequence"/>
</dbReference>
<evidence type="ECO:0000313" key="3">
    <source>
        <dbReference type="EMBL" id="CAF2028910.1"/>
    </source>
</evidence>
<protein>
    <submittedName>
        <fullName evidence="5">Uncharacterized protein</fullName>
    </submittedName>
</protein>
<evidence type="ECO:0000313" key="9">
    <source>
        <dbReference type="EMBL" id="CAF4329730.1"/>
    </source>
</evidence>
<accession>A0A816ZDQ4</accession>
<keyword evidence="12" id="KW-1185">Reference proteome</keyword>
<evidence type="ECO:0000313" key="8">
    <source>
        <dbReference type="EMBL" id="CAF4214673.1"/>
    </source>
</evidence>
<dbReference type="EMBL" id="CAJOBF010000954">
    <property type="protein sequence ID" value="CAF3893663.1"/>
    <property type="molecule type" value="Genomic_DNA"/>
</dbReference>
<organism evidence="5 11">
    <name type="scientific">Rotaria magnacalcarata</name>
    <dbReference type="NCBI Taxonomy" id="392030"/>
    <lineage>
        <taxon>Eukaryota</taxon>
        <taxon>Metazoa</taxon>
        <taxon>Spiralia</taxon>
        <taxon>Gnathifera</taxon>
        <taxon>Rotifera</taxon>
        <taxon>Eurotatoria</taxon>
        <taxon>Bdelloidea</taxon>
        <taxon>Philodinida</taxon>
        <taxon>Philodinidae</taxon>
        <taxon>Rotaria</taxon>
    </lineage>
</organism>
<evidence type="ECO:0000313" key="7">
    <source>
        <dbReference type="EMBL" id="CAF4108435.1"/>
    </source>
</evidence>
<evidence type="ECO:0000313" key="4">
    <source>
        <dbReference type="EMBL" id="CAF2123224.1"/>
    </source>
</evidence>
<dbReference type="Proteomes" id="UP000663856">
    <property type="component" value="Unassembled WGS sequence"/>
</dbReference>
<dbReference type="EMBL" id="CAJNOV010012968">
    <property type="protein sequence ID" value="CAF1504009.1"/>
    <property type="molecule type" value="Genomic_DNA"/>
</dbReference>
<reference evidence="5" key="1">
    <citation type="submission" date="2021-02" db="EMBL/GenBank/DDBJ databases">
        <authorList>
            <person name="Nowell W R."/>
        </authorList>
    </citation>
    <scope>NUCLEOTIDE SEQUENCE</scope>
</reference>
<dbReference type="Proteomes" id="UP000663887">
    <property type="component" value="Unassembled WGS sequence"/>
</dbReference>
<dbReference type="EMBL" id="CAJNRF010001848">
    <property type="protein sequence ID" value="CAF2028910.1"/>
    <property type="molecule type" value="Genomic_DNA"/>
</dbReference>
<dbReference type="EMBL" id="CAJNRG010010486">
    <property type="protein sequence ID" value="CAF2123224.1"/>
    <property type="molecule type" value="Genomic_DNA"/>
</dbReference>
<dbReference type="EMBL" id="CAJNOW010015374">
    <property type="protein sequence ID" value="CAF1641357.1"/>
    <property type="molecule type" value="Genomic_DNA"/>
</dbReference>
<proteinExistence type="predicted"/>
<dbReference type="EMBL" id="CAJNRE010019699">
    <property type="protein sequence ID" value="CAF2206095.1"/>
    <property type="molecule type" value="Genomic_DNA"/>
</dbReference>
<dbReference type="AlphaFoldDB" id="A0A816ZDQ4"/>
<evidence type="ECO:0000313" key="5">
    <source>
        <dbReference type="EMBL" id="CAF2206095.1"/>
    </source>
</evidence>
<evidence type="ECO:0000313" key="12">
    <source>
        <dbReference type="Proteomes" id="UP000663866"/>
    </source>
</evidence>
<dbReference type="Proteomes" id="UP000663866">
    <property type="component" value="Unassembled WGS sequence"/>
</dbReference>
<dbReference type="Proteomes" id="UP000681967">
    <property type="component" value="Unassembled WGS sequence"/>
</dbReference>
<gene>
    <name evidence="7" type="ORF">BYL167_LOCUS19476</name>
    <name evidence="1" type="ORF">CJN711_LOCUS27416</name>
    <name evidence="10" type="ORF">GIL414_LOCUS65707</name>
    <name evidence="2" type="ORF">KQP761_LOCUS28123</name>
    <name evidence="5" type="ORF">MBJ925_LOCUS35629</name>
    <name evidence="9" type="ORF">OVN521_LOCUS32269</name>
    <name evidence="8" type="ORF">SMN809_LOCUS22472</name>
    <name evidence="6" type="ORF">UXM345_LOCUS10140</name>
    <name evidence="3" type="ORF">WKI299_LOCUS6356</name>
    <name evidence="4" type="ORF">XDN619_LOCUS23183</name>
</gene>
<dbReference type="Proteomes" id="UP000663855">
    <property type="component" value="Unassembled WGS sequence"/>
</dbReference>
<dbReference type="Proteomes" id="UP000663834">
    <property type="component" value="Unassembled WGS sequence"/>
</dbReference>
<dbReference type="EMBL" id="CAJOBH010008273">
    <property type="protein sequence ID" value="CAF4108435.1"/>
    <property type="molecule type" value="Genomic_DNA"/>
</dbReference>
<dbReference type="OrthoDB" id="10056716at2759"/>
<dbReference type="EMBL" id="CAJOBI010020758">
    <property type="protein sequence ID" value="CAF4214673.1"/>
    <property type="molecule type" value="Genomic_DNA"/>
</dbReference>
<evidence type="ECO:0000313" key="1">
    <source>
        <dbReference type="EMBL" id="CAF1504009.1"/>
    </source>
</evidence>
<comment type="caution">
    <text evidence="5">The sequence shown here is derived from an EMBL/GenBank/DDBJ whole genome shotgun (WGS) entry which is preliminary data.</text>
</comment>
<dbReference type="Proteomes" id="UP000681720">
    <property type="component" value="Unassembled WGS sequence"/>
</dbReference>
<dbReference type="Proteomes" id="UP000676336">
    <property type="component" value="Unassembled WGS sequence"/>
</dbReference>
<dbReference type="Proteomes" id="UP000663842">
    <property type="component" value="Unassembled WGS sequence"/>
</dbReference>
<evidence type="ECO:0000313" key="11">
    <source>
        <dbReference type="Proteomes" id="UP000663824"/>
    </source>
</evidence>